<dbReference type="NCBIfam" id="TIGR00657">
    <property type="entry name" value="asp_kinases"/>
    <property type="match status" value="1"/>
</dbReference>
<dbReference type="CDD" id="cd04243">
    <property type="entry name" value="AAK_AK-HSDH-like"/>
    <property type="match status" value="1"/>
</dbReference>
<evidence type="ECO:0000313" key="10">
    <source>
        <dbReference type="EMBL" id="QTD52171.1"/>
    </source>
</evidence>
<evidence type="ECO:0000256" key="6">
    <source>
        <dbReference type="ARBA" id="ARBA00022840"/>
    </source>
</evidence>
<keyword evidence="11" id="KW-1185">Reference proteome</keyword>
<evidence type="ECO:0000256" key="2">
    <source>
        <dbReference type="ARBA" id="ARBA00010122"/>
    </source>
</evidence>
<dbReference type="PROSITE" id="PS00324">
    <property type="entry name" value="ASPARTOKINASE"/>
    <property type="match status" value="1"/>
</dbReference>
<dbReference type="EMBL" id="CP071793">
    <property type="protein sequence ID" value="QTD52171.1"/>
    <property type="molecule type" value="Genomic_DNA"/>
</dbReference>
<dbReference type="InterPro" id="IPR042199">
    <property type="entry name" value="AsparK_Bifunc_asparK/hSer_DH"/>
</dbReference>
<comment type="catalytic activity">
    <reaction evidence="7">
        <text>L-aspartate + ATP = 4-phospho-L-aspartate + ADP</text>
        <dbReference type="Rhea" id="RHEA:23776"/>
        <dbReference type="ChEBI" id="CHEBI:29991"/>
        <dbReference type="ChEBI" id="CHEBI:30616"/>
        <dbReference type="ChEBI" id="CHEBI:57535"/>
        <dbReference type="ChEBI" id="CHEBI:456216"/>
        <dbReference type="EC" id="2.7.2.4"/>
    </reaction>
</comment>
<dbReference type="GO" id="GO:0009089">
    <property type="term" value="P:lysine biosynthetic process via diaminopimelate"/>
    <property type="evidence" value="ECO:0007669"/>
    <property type="project" value="UniProtKB-UniPathway"/>
</dbReference>
<comment type="pathway">
    <text evidence="1 8">Amino-acid biosynthesis; L-lysine biosynthesis via DAP pathway; (S)-tetrahydrodipicolinate from L-aspartate: step 1/4.</text>
</comment>
<dbReference type="AlphaFoldDB" id="A0A8A4TSZ1"/>
<protein>
    <recommendedName>
        <fullName evidence="7">Aspartokinase</fullName>
        <ecNumber evidence="7">2.7.2.4</ecNumber>
    </recommendedName>
</protein>
<comment type="similarity">
    <text evidence="2 7">Belongs to the aspartokinase family.</text>
</comment>
<dbReference type="GO" id="GO:0004072">
    <property type="term" value="F:aspartate kinase activity"/>
    <property type="evidence" value="ECO:0007669"/>
    <property type="project" value="UniProtKB-EC"/>
</dbReference>
<name>A0A8A4TSZ1_SULCO</name>
<keyword evidence="6" id="KW-0067">ATP-binding</keyword>
<comment type="pathway">
    <text evidence="8">Amino-acid biosynthesis; L-threonine biosynthesis; L-threonine from L-aspartate: step 1/5.</text>
</comment>
<dbReference type="Proteomes" id="UP000663929">
    <property type="component" value="Chromosome"/>
</dbReference>
<evidence type="ECO:0000256" key="4">
    <source>
        <dbReference type="ARBA" id="ARBA00022741"/>
    </source>
</evidence>
<dbReference type="PANTHER" id="PTHR21499">
    <property type="entry name" value="ASPARTATE KINASE"/>
    <property type="match status" value="1"/>
</dbReference>
<accession>A0A8A4TSZ1</accession>
<reference evidence="10" key="1">
    <citation type="submission" date="2021-03" db="EMBL/GenBank/DDBJ databases">
        <title>Acanthopleuribacteraceae sp. M133.</title>
        <authorList>
            <person name="Wang G."/>
        </authorList>
    </citation>
    <scope>NUCLEOTIDE SEQUENCE</scope>
    <source>
        <strain evidence="10">M133</strain>
    </source>
</reference>
<keyword evidence="8" id="KW-0028">Amino-acid biosynthesis</keyword>
<proteinExistence type="inferred from homology"/>
<comment type="pathway">
    <text evidence="8">Amino-acid biosynthesis; L-methionine biosynthesis via de novo pathway; L-homoserine from L-aspartate: step 1/3.</text>
</comment>
<dbReference type="GO" id="GO:0005524">
    <property type="term" value="F:ATP binding"/>
    <property type="evidence" value="ECO:0007669"/>
    <property type="project" value="UniProtKB-KW"/>
</dbReference>
<dbReference type="Pfam" id="PF00696">
    <property type="entry name" value="AA_kinase"/>
    <property type="match status" value="1"/>
</dbReference>
<keyword evidence="3 7" id="KW-0808">Transferase</keyword>
<dbReference type="InterPro" id="IPR036393">
    <property type="entry name" value="AceGlu_kinase-like_sf"/>
</dbReference>
<dbReference type="PANTHER" id="PTHR21499:SF59">
    <property type="entry name" value="ASPARTOKINASE"/>
    <property type="match status" value="1"/>
</dbReference>
<sequence>MNIVVYKFGGSSVADPIALFRLVDLVTRERNRSMVVVVSALAGVTNNLVAVLEALKDKRTQLLTDLLEEIEEQHLSLIARCFQPETADAVRREFAEEFSYLDALCHNFLRQKKVSTRKHDQILAFGERFSSKIIFHLIRSHQTRRRGSCAWLDVREVLRTDAHFGAATPLWTESQQLVNSQLLPVLDQHKLLITQGFTGATREGFTTTLGRGGSDFSATLLGALCAAEEVQIWTDVDGIMTADPRLVGNPETLPYLNYNQAATLAYYGAKVLHERCVGPVSDKRIPLRVRNTFDVAHRGTWIGPNSRNSNKVRAVTGKREARLLTLNSPSGTQVGTWPVGVVQALSENRVPLGLHFAGHEVSMVCEDHPDWNDWLTSTGYGSQIKSDRTCSFLYVLAELDPGARQEMQIQVVQALESHGIPLLFQVRDSDAEGAGLAVAREHFDRAVQILHKLLCIAKEDQKLLAV</sequence>
<dbReference type="RefSeq" id="WP_237382280.1">
    <property type="nucleotide sequence ID" value="NZ_CP071793.1"/>
</dbReference>
<evidence type="ECO:0000259" key="9">
    <source>
        <dbReference type="Pfam" id="PF00696"/>
    </source>
</evidence>
<dbReference type="InterPro" id="IPR001048">
    <property type="entry name" value="Asp/Glu/Uridylate_kinase"/>
</dbReference>
<dbReference type="InterPro" id="IPR018042">
    <property type="entry name" value="Aspartate_kinase_CS"/>
</dbReference>
<dbReference type="GO" id="GO:0009088">
    <property type="term" value="P:threonine biosynthetic process"/>
    <property type="evidence" value="ECO:0007669"/>
    <property type="project" value="UniProtKB-UniPathway"/>
</dbReference>
<evidence type="ECO:0000256" key="8">
    <source>
        <dbReference type="RuleBase" id="RU004249"/>
    </source>
</evidence>
<dbReference type="Gene3D" id="1.20.120.1320">
    <property type="entry name" value="Aspartokinase, catalytic domain"/>
    <property type="match status" value="1"/>
</dbReference>
<evidence type="ECO:0000256" key="7">
    <source>
        <dbReference type="RuleBase" id="RU003448"/>
    </source>
</evidence>
<dbReference type="GO" id="GO:0009090">
    <property type="term" value="P:homoserine biosynthetic process"/>
    <property type="evidence" value="ECO:0007669"/>
    <property type="project" value="TreeGrafter"/>
</dbReference>
<evidence type="ECO:0000256" key="1">
    <source>
        <dbReference type="ARBA" id="ARBA00004766"/>
    </source>
</evidence>
<dbReference type="GO" id="GO:0005829">
    <property type="term" value="C:cytosol"/>
    <property type="evidence" value="ECO:0007669"/>
    <property type="project" value="TreeGrafter"/>
</dbReference>
<dbReference type="UniPathway" id="UPA00051">
    <property type="reaction ID" value="UER00462"/>
</dbReference>
<dbReference type="SUPFAM" id="SSF53633">
    <property type="entry name" value="Carbamate kinase-like"/>
    <property type="match status" value="1"/>
</dbReference>
<dbReference type="InterPro" id="IPR001341">
    <property type="entry name" value="Asp_kinase"/>
</dbReference>
<dbReference type="EC" id="2.7.2.4" evidence="7"/>
<keyword evidence="5 7" id="KW-0418">Kinase</keyword>
<evidence type="ECO:0000256" key="3">
    <source>
        <dbReference type="ARBA" id="ARBA00022679"/>
    </source>
</evidence>
<dbReference type="Gene3D" id="3.40.1160.10">
    <property type="entry name" value="Acetylglutamate kinase-like"/>
    <property type="match status" value="1"/>
</dbReference>
<evidence type="ECO:0000256" key="5">
    <source>
        <dbReference type="ARBA" id="ARBA00022777"/>
    </source>
</evidence>
<dbReference type="KEGG" id="scor:J3U87_06820"/>
<feature type="domain" description="Aspartate/glutamate/uridylate kinase" evidence="9">
    <location>
        <begin position="2"/>
        <end position="291"/>
    </location>
</feature>
<keyword evidence="4" id="KW-0547">Nucleotide-binding</keyword>
<organism evidence="10 11">
    <name type="scientific">Sulfidibacter corallicola</name>
    <dbReference type="NCBI Taxonomy" id="2818388"/>
    <lineage>
        <taxon>Bacteria</taxon>
        <taxon>Pseudomonadati</taxon>
        <taxon>Acidobacteriota</taxon>
        <taxon>Holophagae</taxon>
        <taxon>Acanthopleuribacterales</taxon>
        <taxon>Acanthopleuribacteraceae</taxon>
        <taxon>Sulfidibacter</taxon>
    </lineage>
</organism>
<dbReference type="UniPathway" id="UPA00034">
    <property type="reaction ID" value="UER00015"/>
</dbReference>
<dbReference type="UniPathway" id="UPA00050">
    <property type="reaction ID" value="UER00461"/>
</dbReference>
<gene>
    <name evidence="10" type="ORF">J3U87_06820</name>
</gene>
<evidence type="ECO:0000313" key="11">
    <source>
        <dbReference type="Proteomes" id="UP000663929"/>
    </source>
</evidence>